<protein>
    <submittedName>
        <fullName evidence="2">Uncharacterized protein</fullName>
    </submittedName>
</protein>
<dbReference type="EMBL" id="SDRB02004927">
    <property type="protein sequence ID" value="THG15091.1"/>
    <property type="molecule type" value="Genomic_DNA"/>
</dbReference>
<evidence type="ECO:0000313" key="3">
    <source>
        <dbReference type="Proteomes" id="UP000306102"/>
    </source>
</evidence>
<dbReference type="Proteomes" id="UP000306102">
    <property type="component" value="Unassembled WGS sequence"/>
</dbReference>
<proteinExistence type="predicted"/>
<name>A0A4S4EFA9_CAMSN</name>
<reference evidence="2 3" key="1">
    <citation type="journal article" date="2018" name="Proc. Natl. Acad. Sci. U.S.A.">
        <title>Draft genome sequence of Camellia sinensis var. sinensis provides insights into the evolution of the tea genome and tea quality.</title>
        <authorList>
            <person name="Wei C."/>
            <person name="Yang H."/>
            <person name="Wang S."/>
            <person name="Zhao J."/>
            <person name="Liu C."/>
            <person name="Gao L."/>
            <person name="Xia E."/>
            <person name="Lu Y."/>
            <person name="Tai Y."/>
            <person name="She G."/>
            <person name="Sun J."/>
            <person name="Cao H."/>
            <person name="Tong W."/>
            <person name="Gao Q."/>
            <person name="Li Y."/>
            <person name="Deng W."/>
            <person name="Jiang X."/>
            <person name="Wang W."/>
            <person name="Chen Q."/>
            <person name="Zhang S."/>
            <person name="Li H."/>
            <person name="Wu J."/>
            <person name="Wang P."/>
            <person name="Li P."/>
            <person name="Shi C."/>
            <person name="Zheng F."/>
            <person name="Jian J."/>
            <person name="Huang B."/>
            <person name="Shan D."/>
            <person name="Shi M."/>
            <person name="Fang C."/>
            <person name="Yue Y."/>
            <person name="Li F."/>
            <person name="Li D."/>
            <person name="Wei S."/>
            <person name="Han B."/>
            <person name="Jiang C."/>
            <person name="Yin Y."/>
            <person name="Xia T."/>
            <person name="Zhang Z."/>
            <person name="Bennetzen J.L."/>
            <person name="Zhao S."/>
            <person name="Wan X."/>
        </authorList>
    </citation>
    <scope>NUCLEOTIDE SEQUENCE [LARGE SCALE GENOMIC DNA]</scope>
    <source>
        <strain evidence="3">cv. Shuchazao</strain>
        <tissue evidence="2">Leaf</tissue>
    </source>
</reference>
<dbReference type="STRING" id="542762.A0A4S4EFA9"/>
<evidence type="ECO:0000256" key="1">
    <source>
        <dbReference type="SAM" id="MobiDB-lite"/>
    </source>
</evidence>
<evidence type="ECO:0000313" key="2">
    <source>
        <dbReference type="EMBL" id="THG15091.1"/>
    </source>
</evidence>
<accession>A0A4S4EFA9</accession>
<keyword evidence="3" id="KW-1185">Reference proteome</keyword>
<comment type="caution">
    <text evidence="2">The sequence shown here is derived from an EMBL/GenBank/DDBJ whole genome shotgun (WGS) entry which is preliminary data.</text>
</comment>
<sequence>MDDGKVYDVTGKLCTNLTLRRIEECKKKIEESKKKKKKKKKKKTDKKEAKSGLIRSEGDLFLNGAQACLLTGVGEECMFHPSEFYPTWTMESASDSLRTVLQICAVRASKILHPLSLFHLYFESDSHSPSRSLSLSKSKSFRIGDLTSVIHQKSFKIEVRASKILHPLSLFHLYFESDSHSPSRSLSLSKSKSFRIGDLTSVIHQKSFKIEVRASKILHPLSLFHLYFESDSHSPSRSLSLSKSKSFRIGDLTSVIHQKSFKIEVRASKILHPLSLFHLYFESDSHSPSRSLSLSKSKSFRIGDLTSVIHQKSFKIEVRASKILHPLSLFHLYFESDSHSPSRSLSLSKSKSFRIGDLTSVIHQKSFKIEVRASKILHPLSLFHLYFESDSHSPSRSLSLSKSKSFRIGDLTSVIHQKSFKIEVRASKILHPLSLFHLYFESDSHSPSRSLSLSKSKSFRIGDLTSVIHQKSFKIEVRASKILHPLSLFHLYFESDSHSPSRSLSLSKSKSFRIGDLTSVIHQKSFKIEVRASKILHPLSLFHLYFESDSHSPSRSLSLSKSKSFRIGDLTSVIHQKSFKIEVRASKILHPLSLFHLYFESDSHSPSRSLSLSKSKSFRIGDLTSVIHQKSFKIEVRASKILHPLSLFHLYFESDSHSPSRSLSLSKSKSFRIGDLTSVIHQKSFKIEVRASKILHPLSLFHLYFESDSHSPSRSLSLSKSKSFRIGDLTSVIHQKSFKIEVRASKILHPLSLFHLYFESDSHSPSRSLSLSKSKSFRIGDLTSVIHQKSFKIEVRASKILHPLSLFHLYFESDSHSPSRSLSLSKSKSFRIGDLTSVIHQKSFKIEVRASKILHPLSLFHLYFESDSHSPSRSLSLSKSKSFRIGDLTSVIHQKSFKIEVRASKILHPLSLFHLYFESDSHSPSRSLSLSKSKSFRIGDLTSVIHQKSFKIEVRASKILHPLSLFHLYFESDSHSPSRSLSLSKSKSFRIGDLTSVIHQKSFKIEVRASKILHPLSLFHLYFESDSHSPSRSLSLSKSKSFRIGDLTSVIHQKSFKIEVRASKILHPLSLFHLYFESDSHSPSRSLSLSKSKSFRIGDLTSVIHQKSFKIEVRASKILHPLSLFHLYFESDSHSPSRSLSLSKSKSFRIGDLTSVIHQKSFKIEVRASKILHPLSLFHLYFESDSHSPSRSLSLSKSKSFRIGDLTSVIHQKSFKIEVRASKILHPLSLFHLYFESDSHSPSRSLSLSKSKSFRIGDLTSVIHQKSFKIEVRASKILHPLSLFHLYFESDSHSPSRSLSLSKSKSFRIGDLTSVIHQKSFKIEVRASKILHPLSLFHLYFESDSHSPSRSLSLSKSKSFRIGDLTSVIHQKSFKIEVRASKILHPLSLFHLYFESDSHSPSRSLSLSKSKSFRIGDLTSVIHQKSFKIEVRASKILHPLSLFHLYFESDSHSPSRSLSLSKSKSFRIGDLTSVIHQKSFKIEVRASKILHPLSLFHLYFESDSHSPSRSLSLSKSKSFRIGDLTSVIHQKSFKIEVRASKILHPLSLFHLYFESDSHSPSRSLSLSKSKSFRIGDLTSVIHQKSFKIEVRASKILHPLSLFHLYFESDSHSPSRSLSLSKSKSFRIGDLTSVIHQKSFKIEVRASKILHPLSLFHLYFESDSHSPSRSLSLSKSKSFRIGDLTSVIHQKSFKIEVRASKILHPLSLFHLYFESDSHSPSRSLSLSKSKSFRIGDLTSVIHQKSFKIEVRASKILHPLSLFHLYFESDSHSPSRSLSLSKSKSFRIGDLTSVIHQKSFKIEVRASKILHPLSLFHLYFESDSHSPSRSLSLSKSKSFRIGDLTSVIHQKSFKIEVRASKILHPLSLFHLYFESDSHSPSRSLSLSKSKSFRIGDLTSVIHQKSFKIEVRASKILHPLSLFHLYFESDSHSPSRSLSLSKSKSFRIGDLTSVIHQKSFKIEVRASKILHPLSLFHLYFESDSHSPSRSLSLSKSKSFRIGDLTSVIHQKSFKIEVRASKILHPLSLFHLYFESDSHSPSRSLSLSKSKSFRIGDLTSVIHQKSFKIEVRASKILHPLSLFHLYFESDSHSPSRSLSLSKSKSFRIGDLTSVIHQKSFKIEVRASKILHPLSLFHLYFESDSHSPSRSLSLSKSKSFRIGDLTSVIHQKSFKIEVRASKILHPLSLFHLYFESDSHSPSRSLSLSKSKSFRIGDLTSVIHQKSFKIEVRASKILHPLSLFHLYFESDSHSPSRSLSLSKSKSFRIGDLTSVIHQKSFKIEVRASKILHPLSLFHLYFESDSHSPSRSLSLSKSKSFRIGDLTSVIHQKSFKIEVRASKILHPLSLFHLYFESDSHSPSRSLSLSKSKSFRIGDLTSVIHQKSFKIEVRASKILHPLSLFHLYFESDSHSPSRSLSLSKSKSFRIGDLTSVIHQKSFKIEVRASKILHPLSLFHLYFESDSHSPSRSLSLSKSKSFRIGDLTSVIHQKSFKIEVRASKILHPLSLFHLYFESDSHSPSRSLSLSKSKSFRIGDLTSVIHQKSFKIEVRASKILHPLSLFHLYFESDSHSPSRSLSLSKSKSFRIGDLTSVIHQKSFKIEVRASKILHPLSLFHLYFESDSHSPSRSLSLSKSKSFRIGDLTSVIHQKSFKIEVRASKILHPLSLFHLYFESDSHSPSRSLSLSKSKSFRIGDLTSVIHQKSFKIEVRASKILHPLSLFHLYFESDSHSPSRSLSLSKSKSFRIGDLTSSFEDLTSPLPVSPLF</sequence>
<feature type="region of interest" description="Disordered" evidence="1">
    <location>
        <begin position="30"/>
        <end position="50"/>
    </location>
</feature>
<gene>
    <name evidence="2" type="ORF">TEA_014008</name>
</gene>
<feature type="compositionally biased region" description="Basic residues" evidence="1">
    <location>
        <begin position="34"/>
        <end position="44"/>
    </location>
</feature>
<organism evidence="2 3">
    <name type="scientific">Camellia sinensis var. sinensis</name>
    <name type="common">China tea</name>
    <dbReference type="NCBI Taxonomy" id="542762"/>
    <lineage>
        <taxon>Eukaryota</taxon>
        <taxon>Viridiplantae</taxon>
        <taxon>Streptophyta</taxon>
        <taxon>Embryophyta</taxon>
        <taxon>Tracheophyta</taxon>
        <taxon>Spermatophyta</taxon>
        <taxon>Magnoliopsida</taxon>
        <taxon>eudicotyledons</taxon>
        <taxon>Gunneridae</taxon>
        <taxon>Pentapetalae</taxon>
        <taxon>asterids</taxon>
        <taxon>Ericales</taxon>
        <taxon>Theaceae</taxon>
        <taxon>Camellia</taxon>
    </lineage>
</organism>